<dbReference type="InterPro" id="IPR036291">
    <property type="entry name" value="NAD(P)-bd_dom_sf"/>
</dbReference>
<evidence type="ECO:0000256" key="1">
    <source>
        <dbReference type="ARBA" id="ARBA00007430"/>
    </source>
</evidence>
<reference evidence="4 5" key="1">
    <citation type="submission" date="2023-07" db="EMBL/GenBank/DDBJ databases">
        <title>Genomic Encyclopedia of Type Strains, Phase IV (KMG-IV): sequencing the most valuable type-strain genomes for metagenomic binning, comparative biology and taxonomic classification.</title>
        <authorList>
            <person name="Goeker M."/>
        </authorList>
    </citation>
    <scope>NUCLEOTIDE SEQUENCE [LARGE SCALE GENOMIC DNA]</scope>
    <source>
        <strain evidence="4 5">DSM 19092</strain>
    </source>
</reference>
<protein>
    <submittedName>
        <fullName evidence="4">FlaA1/EpsC-like NDP-sugar epimerase</fullName>
    </submittedName>
</protein>
<dbReference type="Gene3D" id="3.40.50.720">
    <property type="entry name" value="NAD(P)-binding Rossmann-like Domain"/>
    <property type="match status" value="2"/>
</dbReference>
<dbReference type="InterPro" id="IPR029063">
    <property type="entry name" value="SAM-dependent_MTases_sf"/>
</dbReference>
<gene>
    <name evidence="4" type="ORF">J2S06_001578</name>
</gene>
<organism evidence="4 5">
    <name type="scientific">Aeribacillus alveayuensis</name>
    <dbReference type="NCBI Taxonomy" id="279215"/>
    <lineage>
        <taxon>Bacteria</taxon>
        <taxon>Bacillati</taxon>
        <taxon>Bacillota</taxon>
        <taxon>Bacilli</taxon>
        <taxon>Bacillales</taxon>
        <taxon>Bacillaceae</taxon>
        <taxon>Aeribacillus</taxon>
    </lineage>
</organism>
<dbReference type="InterPro" id="IPR003869">
    <property type="entry name" value="Polysac_CapD-like"/>
</dbReference>
<keyword evidence="5" id="KW-1185">Reference proteome</keyword>
<feature type="transmembrane region" description="Helical" evidence="2">
    <location>
        <begin position="36"/>
        <end position="58"/>
    </location>
</feature>
<dbReference type="Pfam" id="PF13727">
    <property type="entry name" value="CoA_binding_3"/>
    <property type="match status" value="1"/>
</dbReference>
<dbReference type="Proteomes" id="UP001225646">
    <property type="component" value="Unassembled WGS sequence"/>
</dbReference>
<proteinExistence type="inferred from homology"/>
<dbReference type="EMBL" id="JAUSTR010000004">
    <property type="protein sequence ID" value="MDQ0162501.1"/>
    <property type="molecule type" value="Genomic_DNA"/>
</dbReference>
<sequence length="613" mass="69584">MTYKIRMMLVSFIDMVLLLISFSFSSYLVMDRNIEAIFLNKVDTISLIVYVLFSYICLLSMKSYKTLWYYSGLREIQNVAKALTLSICLFTIYFSIILKEQFLIIFLILLWMISLSLVAAFRLIWILRKESVYSHVSPHKRTLIVGAGDAGTMVARQILLSKELDYTLIGFVDDNPMKQNMEIFGIPVLGTKNDIRYLIKTYRISDVIIAMPSVEKSYILDIVKICKQTSVHVKILPRVRDVIHGQLSVNEIREVNVKDLIGREIMKPTSRINNYIRNKSVLITGAGGSIGSELVLQVAQYDPKNIILVGHGENSIFQIGMPLKEKFPQIESFLVIEDIQNKSGIEKVFNHFQPDIVFHAAAHKHVPLMEANIEIAVRNNVFGTLHVAQAASHIGVERFVYISTDKAVYPINVMGMTKRIGELIIQQFSEKSSTKFSIVRFGNVLESRGSVIPIFKKQIEAGGPVTVTHPDMVRYFMTIPEAVQLVLEAGSLSNGGEVFVLDMGEPVKIVDIAKNLIRLSGFEPHIDIPIQFTGIRPGEKLKEDLFYEHEEIMPTVHPKIVIAIPKKKPNFDMEAYLTELEQLLFASQDQIRSFLSEMLQKNISSEKKDDDKK</sequence>
<dbReference type="RefSeq" id="WP_419151912.1">
    <property type="nucleotide sequence ID" value="NZ_JAUSTR010000004.1"/>
</dbReference>
<keyword evidence="2" id="KW-1133">Transmembrane helix</keyword>
<comment type="similarity">
    <text evidence="1">Belongs to the polysaccharide synthase family.</text>
</comment>
<dbReference type="SUPFAM" id="SSF53335">
    <property type="entry name" value="S-adenosyl-L-methionine-dependent methyltransferases"/>
    <property type="match status" value="1"/>
</dbReference>
<name>A0ABT9VNE1_9BACI</name>
<dbReference type="CDD" id="cd05237">
    <property type="entry name" value="UDP_invert_4-6DH_SDR_e"/>
    <property type="match status" value="1"/>
</dbReference>
<keyword evidence="2" id="KW-0812">Transmembrane</keyword>
<accession>A0ABT9VNE1</accession>
<evidence type="ECO:0000313" key="4">
    <source>
        <dbReference type="EMBL" id="MDQ0162501.1"/>
    </source>
</evidence>
<dbReference type="PANTHER" id="PTHR43318:SF1">
    <property type="entry name" value="POLYSACCHARIDE BIOSYNTHESIS PROTEIN EPSC-RELATED"/>
    <property type="match status" value="1"/>
</dbReference>
<feature type="transmembrane region" description="Helical" evidence="2">
    <location>
        <begin position="79"/>
        <end position="96"/>
    </location>
</feature>
<dbReference type="InterPro" id="IPR051203">
    <property type="entry name" value="Polysaccharide_Synthase-Rel"/>
</dbReference>
<feature type="transmembrane region" description="Helical" evidence="2">
    <location>
        <begin position="102"/>
        <end position="125"/>
    </location>
</feature>
<keyword evidence="2" id="KW-0472">Membrane</keyword>
<feature type="transmembrane region" description="Helical" evidence="2">
    <location>
        <begin position="7"/>
        <end position="30"/>
    </location>
</feature>
<dbReference type="Pfam" id="PF02719">
    <property type="entry name" value="Polysacc_synt_2"/>
    <property type="match status" value="1"/>
</dbReference>
<dbReference type="PANTHER" id="PTHR43318">
    <property type="entry name" value="UDP-N-ACETYLGLUCOSAMINE 4,6-DEHYDRATASE"/>
    <property type="match status" value="1"/>
</dbReference>
<dbReference type="SUPFAM" id="SSF51735">
    <property type="entry name" value="NAD(P)-binding Rossmann-fold domains"/>
    <property type="match status" value="1"/>
</dbReference>
<evidence type="ECO:0000313" key="5">
    <source>
        <dbReference type="Proteomes" id="UP001225646"/>
    </source>
</evidence>
<comment type="caution">
    <text evidence="4">The sequence shown here is derived from an EMBL/GenBank/DDBJ whole genome shotgun (WGS) entry which is preliminary data.</text>
</comment>
<feature type="domain" description="Polysaccharide biosynthesis protein CapD-like" evidence="3">
    <location>
        <begin position="281"/>
        <end position="563"/>
    </location>
</feature>
<evidence type="ECO:0000256" key="2">
    <source>
        <dbReference type="SAM" id="Phobius"/>
    </source>
</evidence>
<evidence type="ECO:0000259" key="3">
    <source>
        <dbReference type="Pfam" id="PF02719"/>
    </source>
</evidence>